<keyword evidence="2" id="KW-1185">Reference proteome</keyword>
<dbReference type="AlphaFoldDB" id="M0NCV7"/>
<accession>M0NCV7</accession>
<dbReference type="RefSeq" id="WP_005038891.1">
    <property type="nucleotide sequence ID" value="NZ_AOME01000010.1"/>
</dbReference>
<proteinExistence type="predicted"/>
<dbReference type="EMBL" id="AOME01000010">
    <property type="protein sequence ID" value="EMA55686.1"/>
    <property type="molecule type" value="Genomic_DNA"/>
</dbReference>
<sequence length="139" mass="15561">MNYRTNYVRNPGPDDIGKLVNYVAGDLVLRGSGLRADRHDIDGFRSMAYDCEMSRQHMFAFENHHDPEKLARRVRLAFRDEVDADFLVGVHTDTETNHVHVAQVGTANECYMDSDDIEQLRSAVAGRFDGESIGTGATA</sequence>
<evidence type="ECO:0000313" key="2">
    <source>
        <dbReference type="Proteomes" id="UP000011625"/>
    </source>
</evidence>
<evidence type="ECO:0008006" key="3">
    <source>
        <dbReference type="Google" id="ProtNLM"/>
    </source>
</evidence>
<organism evidence="1 2">
    <name type="scientific">Halococcus salifodinae DSM 8989</name>
    <dbReference type="NCBI Taxonomy" id="1227456"/>
    <lineage>
        <taxon>Archaea</taxon>
        <taxon>Methanobacteriati</taxon>
        <taxon>Methanobacteriota</taxon>
        <taxon>Stenosarchaea group</taxon>
        <taxon>Halobacteria</taxon>
        <taxon>Halobacteriales</taxon>
        <taxon>Halococcaceae</taxon>
        <taxon>Halococcus</taxon>
    </lineage>
</organism>
<reference evidence="1 2" key="1">
    <citation type="journal article" date="2014" name="PLoS Genet.">
        <title>Phylogenetically driven sequencing of extremely halophilic archaea reveals strategies for static and dynamic osmo-response.</title>
        <authorList>
            <person name="Becker E.A."/>
            <person name="Seitzer P.M."/>
            <person name="Tritt A."/>
            <person name="Larsen D."/>
            <person name="Krusor M."/>
            <person name="Yao A.I."/>
            <person name="Wu D."/>
            <person name="Madern D."/>
            <person name="Eisen J.A."/>
            <person name="Darling A.E."/>
            <person name="Facciotti M.T."/>
        </authorList>
    </citation>
    <scope>NUCLEOTIDE SEQUENCE [LARGE SCALE GENOMIC DNA]</scope>
    <source>
        <strain evidence="1 2">DSM 8989</strain>
    </source>
</reference>
<protein>
    <recommendedName>
        <fullName evidence="3">Relaxase/mobilization nuclease domain-containing protein</fullName>
    </recommendedName>
</protein>
<dbReference type="Proteomes" id="UP000011625">
    <property type="component" value="Unassembled WGS sequence"/>
</dbReference>
<dbReference type="PATRIC" id="fig|1227456.3.peg.221"/>
<gene>
    <name evidence="1" type="ORF">C450_01052</name>
</gene>
<dbReference type="STRING" id="1227456.C450_01052"/>
<comment type="caution">
    <text evidence="1">The sequence shown here is derived from an EMBL/GenBank/DDBJ whole genome shotgun (WGS) entry which is preliminary data.</text>
</comment>
<dbReference type="OrthoDB" id="219842at2157"/>
<evidence type="ECO:0000313" key="1">
    <source>
        <dbReference type="EMBL" id="EMA55686.1"/>
    </source>
</evidence>
<name>M0NCV7_9EURY</name>